<evidence type="ECO:0000313" key="3">
    <source>
        <dbReference type="Proteomes" id="UP000682733"/>
    </source>
</evidence>
<comment type="caution">
    <text evidence="2">The sequence shown here is derived from an EMBL/GenBank/DDBJ whole genome shotgun (WGS) entry which is preliminary data.</text>
</comment>
<evidence type="ECO:0000313" key="1">
    <source>
        <dbReference type="EMBL" id="CAF1449094.1"/>
    </source>
</evidence>
<evidence type="ECO:0000313" key="2">
    <source>
        <dbReference type="EMBL" id="CAF4244106.1"/>
    </source>
</evidence>
<dbReference type="Proteomes" id="UP000677228">
    <property type="component" value="Unassembled WGS sequence"/>
</dbReference>
<evidence type="ECO:0008006" key="4">
    <source>
        <dbReference type="Google" id="ProtNLM"/>
    </source>
</evidence>
<dbReference type="EMBL" id="CAJOBA010051386">
    <property type="protein sequence ID" value="CAF4244106.1"/>
    <property type="molecule type" value="Genomic_DNA"/>
</dbReference>
<proteinExistence type="predicted"/>
<sequence>MDLIFPNELFVELFQYVQPKDLYHGFRNLNARVNAILSSVYLSIDKTEEIADEKAFRGHISTAFDVRQIHDDGGEYLSYFRTQIRYLRFDQYYPLSLPSLEQLSHLHTLIIDDPRLESLKHLLYGNVLKIGQNISSYPLVYMEKLYEQIFVLNAFSYLKHSQLPHADLKLSVPVPEEMVPTFDYLVEERIFYKVYIDPIFA</sequence>
<name>A0A8S2SUZ7_9BILA</name>
<dbReference type="AlphaFoldDB" id="A0A8S2SUZ7"/>
<protein>
    <recommendedName>
        <fullName evidence="4">F-box domain-containing protein</fullName>
    </recommendedName>
</protein>
<gene>
    <name evidence="1" type="ORF">OVA965_LOCUS34752</name>
    <name evidence="2" type="ORF">TMI583_LOCUS35691</name>
</gene>
<accession>A0A8S2SUZ7</accession>
<feature type="non-terminal residue" evidence="2">
    <location>
        <position position="201"/>
    </location>
</feature>
<dbReference type="EMBL" id="CAJNOK010029551">
    <property type="protein sequence ID" value="CAF1449094.1"/>
    <property type="molecule type" value="Genomic_DNA"/>
</dbReference>
<dbReference type="Proteomes" id="UP000682733">
    <property type="component" value="Unassembled WGS sequence"/>
</dbReference>
<organism evidence="2 3">
    <name type="scientific">Didymodactylos carnosus</name>
    <dbReference type="NCBI Taxonomy" id="1234261"/>
    <lineage>
        <taxon>Eukaryota</taxon>
        <taxon>Metazoa</taxon>
        <taxon>Spiralia</taxon>
        <taxon>Gnathifera</taxon>
        <taxon>Rotifera</taxon>
        <taxon>Eurotatoria</taxon>
        <taxon>Bdelloidea</taxon>
        <taxon>Philodinida</taxon>
        <taxon>Philodinidae</taxon>
        <taxon>Didymodactylos</taxon>
    </lineage>
</organism>
<reference evidence="2" key="1">
    <citation type="submission" date="2021-02" db="EMBL/GenBank/DDBJ databases">
        <authorList>
            <person name="Nowell W R."/>
        </authorList>
    </citation>
    <scope>NUCLEOTIDE SEQUENCE</scope>
</reference>